<evidence type="ECO:0000313" key="2">
    <source>
        <dbReference type="Proteomes" id="UP000013085"/>
    </source>
</evidence>
<accession>A0A0E2HLV3</accession>
<protein>
    <submittedName>
        <fullName evidence="1">Uncharacterized protein</fullName>
    </submittedName>
</protein>
<dbReference type="HOGENOM" id="CLU_3287360_0_0_9"/>
<dbReference type="PATRIC" id="fig|999408.3.peg.3543"/>
<gene>
    <name evidence="1" type="ORF">HMPREF1090_03275</name>
</gene>
<dbReference type="Proteomes" id="UP000013085">
    <property type="component" value="Unassembled WGS sequence"/>
</dbReference>
<dbReference type="AlphaFoldDB" id="A0A0E2HLV3"/>
<proteinExistence type="predicted"/>
<reference evidence="1 2" key="1">
    <citation type="submission" date="2013-01" db="EMBL/GenBank/DDBJ databases">
        <title>The Genome Sequence of Clostridium clostridioforme 90A8.</title>
        <authorList>
            <consortium name="The Broad Institute Genome Sequencing Platform"/>
            <person name="Earl A."/>
            <person name="Ward D."/>
            <person name="Feldgarden M."/>
            <person name="Gevers D."/>
            <person name="Courvalin P."/>
            <person name="Lambert T."/>
            <person name="Walker B."/>
            <person name="Young S.K."/>
            <person name="Zeng Q."/>
            <person name="Gargeya S."/>
            <person name="Fitzgerald M."/>
            <person name="Haas B."/>
            <person name="Abouelleil A."/>
            <person name="Alvarado L."/>
            <person name="Arachchi H.M."/>
            <person name="Berlin A.M."/>
            <person name="Chapman S.B."/>
            <person name="Dewar J."/>
            <person name="Goldberg J."/>
            <person name="Griggs A."/>
            <person name="Gujja S."/>
            <person name="Hansen M."/>
            <person name="Howarth C."/>
            <person name="Imamovic A."/>
            <person name="Larimer J."/>
            <person name="McCowan C."/>
            <person name="Murphy C."/>
            <person name="Neiman D."/>
            <person name="Pearson M."/>
            <person name="Priest M."/>
            <person name="Roberts A."/>
            <person name="Saif S."/>
            <person name="Shea T."/>
            <person name="Sisk P."/>
            <person name="Sykes S."/>
            <person name="Wortman J."/>
            <person name="Nusbaum C."/>
            <person name="Birren B."/>
        </authorList>
    </citation>
    <scope>NUCLEOTIDE SEQUENCE [LARGE SCALE GENOMIC DNA]</scope>
    <source>
        <strain evidence="1 2">90A8</strain>
    </source>
</reference>
<dbReference type="RefSeq" id="WP_002584210.1">
    <property type="nucleotide sequence ID" value="NZ_KB850978.1"/>
</dbReference>
<evidence type="ECO:0000313" key="1">
    <source>
        <dbReference type="EMBL" id="ENZ12994.1"/>
    </source>
</evidence>
<organism evidence="1 2">
    <name type="scientific">[Clostridium] clostridioforme 90A8</name>
    <dbReference type="NCBI Taxonomy" id="999408"/>
    <lineage>
        <taxon>Bacteria</taxon>
        <taxon>Bacillati</taxon>
        <taxon>Bacillota</taxon>
        <taxon>Clostridia</taxon>
        <taxon>Lachnospirales</taxon>
        <taxon>Lachnospiraceae</taxon>
        <taxon>Enterocloster</taxon>
    </lineage>
</organism>
<comment type="caution">
    <text evidence="1">The sequence shown here is derived from an EMBL/GenBank/DDBJ whole genome shotgun (WGS) entry which is preliminary data.</text>
</comment>
<sequence>METISLNINGVCREPAVGKNWTLLKTLRDGLRLTGGQKGH</sequence>
<dbReference type="GeneID" id="89538460"/>
<dbReference type="EMBL" id="AGYR01000036">
    <property type="protein sequence ID" value="ENZ12994.1"/>
    <property type="molecule type" value="Genomic_DNA"/>
</dbReference>
<name>A0A0E2HLV3_9FIRM</name>